<dbReference type="SUPFAM" id="SSF46785">
    <property type="entry name" value="Winged helix' DNA-binding domain"/>
    <property type="match status" value="1"/>
</dbReference>
<dbReference type="InterPro" id="IPR043135">
    <property type="entry name" value="Fur_C"/>
</dbReference>
<evidence type="ECO:0000313" key="9">
    <source>
        <dbReference type="Proteomes" id="UP000838672"/>
    </source>
</evidence>
<evidence type="ECO:0000313" key="8">
    <source>
        <dbReference type="EMBL" id="CAH0532411.1"/>
    </source>
</evidence>
<proteinExistence type="inferred from homology"/>
<dbReference type="EMBL" id="CAKLDI010000001">
    <property type="protein sequence ID" value="CAH0532411.1"/>
    <property type="molecule type" value="Genomic_DNA"/>
</dbReference>
<accession>A0ABN8DMT4</accession>
<evidence type="ECO:0000256" key="3">
    <source>
        <dbReference type="ARBA" id="ARBA00022833"/>
    </source>
</evidence>
<dbReference type="Proteomes" id="UP000838672">
    <property type="component" value="Unassembled WGS sequence"/>
</dbReference>
<sequence length="145" mass="16465">MLVEQQMEQAKAICDQRGVRMTPQRMMVFALLLRQRKAQSAYDLLDALKLEMPHAKPPTVYRALDFLLEQGFIHKVESTNSFIACGHLGSAQHCSVLLICERCDAVVETHHHQIEHALNEQAQQHGFQVLQHVIETHGVCPQCQS</sequence>
<keyword evidence="2 7" id="KW-0678">Repressor</keyword>
<dbReference type="Gene3D" id="3.30.1490.190">
    <property type="match status" value="1"/>
</dbReference>
<dbReference type="NCBIfam" id="NF008646">
    <property type="entry name" value="PRK11639.1"/>
    <property type="match status" value="1"/>
</dbReference>
<dbReference type="PANTHER" id="PTHR33202:SF6">
    <property type="entry name" value="ZINC UPTAKE REGULATION PROTEIN"/>
    <property type="match status" value="1"/>
</dbReference>
<comment type="caution">
    <text evidence="8">The sequence shown here is derived from an EMBL/GenBank/DDBJ whole genome shotgun (WGS) entry which is preliminary data.</text>
</comment>
<keyword evidence="7" id="KW-0479">Metal-binding</keyword>
<dbReference type="Pfam" id="PF01475">
    <property type="entry name" value="FUR"/>
    <property type="match status" value="1"/>
</dbReference>
<keyword evidence="4 7" id="KW-0805">Transcription regulation</keyword>
<keyword evidence="7" id="KW-0408">Iron</keyword>
<dbReference type="Gene3D" id="1.10.10.10">
    <property type="entry name" value="Winged helix-like DNA-binding domain superfamily/Winged helix DNA-binding domain"/>
    <property type="match status" value="1"/>
</dbReference>
<dbReference type="InterPro" id="IPR036390">
    <property type="entry name" value="WH_DNA-bd_sf"/>
</dbReference>
<comment type="subunit">
    <text evidence="7">Homodimer.</text>
</comment>
<gene>
    <name evidence="8" type="primary">zur</name>
    <name evidence="7" type="synonym">fur</name>
    <name evidence="8" type="ORF">VST7929_00240</name>
</gene>
<keyword evidence="6 7" id="KW-0804">Transcription</keyword>
<organism evidence="8 9">
    <name type="scientific">Vibrio stylophorae</name>
    <dbReference type="NCBI Taxonomy" id="659351"/>
    <lineage>
        <taxon>Bacteria</taxon>
        <taxon>Pseudomonadati</taxon>
        <taxon>Pseudomonadota</taxon>
        <taxon>Gammaproteobacteria</taxon>
        <taxon>Vibrionales</taxon>
        <taxon>Vibrionaceae</taxon>
        <taxon>Vibrio</taxon>
    </lineage>
</organism>
<name>A0ABN8DMT4_9VIBR</name>
<evidence type="ECO:0000256" key="4">
    <source>
        <dbReference type="ARBA" id="ARBA00023015"/>
    </source>
</evidence>
<reference evidence="8" key="1">
    <citation type="submission" date="2021-11" db="EMBL/GenBank/DDBJ databases">
        <authorList>
            <person name="Rodrigo-Torres L."/>
            <person name="Arahal R. D."/>
            <person name="Lucena T."/>
        </authorList>
    </citation>
    <scope>NUCLEOTIDE SEQUENCE</scope>
    <source>
        <strain evidence="8">CECT 7929</strain>
    </source>
</reference>
<dbReference type="InterPro" id="IPR036388">
    <property type="entry name" value="WH-like_DNA-bd_sf"/>
</dbReference>
<evidence type="ECO:0000256" key="7">
    <source>
        <dbReference type="RuleBase" id="RU364037"/>
    </source>
</evidence>
<dbReference type="InterPro" id="IPR002481">
    <property type="entry name" value="FUR"/>
</dbReference>
<keyword evidence="7" id="KW-0963">Cytoplasm</keyword>
<evidence type="ECO:0000256" key="5">
    <source>
        <dbReference type="ARBA" id="ARBA00023125"/>
    </source>
</evidence>
<evidence type="ECO:0000256" key="2">
    <source>
        <dbReference type="ARBA" id="ARBA00022491"/>
    </source>
</evidence>
<dbReference type="PANTHER" id="PTHR33202">
    <property type="entry name" value="ZINC UPTAKE REGULATION PROTEIN"/>
    <property type="match status" value="1"/>
</dbReference>
<comment type="similarity">
    <text evidence="1 7">Belongs to the Fur family.</text>
</comment>
<keyword evidence="3 7" id="KW-0862">Zinc</keyword>
<keyword evidence="9" id="KW-1185">Reference proteome</keyword>
<keyword evidence="5 7" id="KW-0238">DNA-binding</keyword>
<comment type="subcellular location">
    <subcellularLocation>
        <location evidence="7">Cytoplasm</location>
    </subcellularLocation>
</comment>
<dbReference type="RefSeq" id="WP_237464292.1">
    <property type="nucleotide sequence ID" value="NZ_CAKLDI010000001.1"/>
</dbReference>
<evidence type="ECO:0000256" key="1">
    <source>
        <dbReference type="ARBA" id="ARBA00007957"/>
    </source>
</evidence>
<protein>
    <recommendedName>
        <fullName evidence="7">Ferric uptake regulation protein</fullName>
    </recommendedName>
</protein>
<evidence type="ECO:0000256" key="6">
    <source>
        <dbReference type="ARBA" id="ARBA00023163"/>
    </source>
</evidence>
<dbReference type="CDD" id="cd07153">
    <property type="entry name" value="Fur_like"/>
    <property type="match status" value="1"/>
</dbReference>